<feature type="region of interest" description="Disordered" evidence="1">
    <location>
        <begin position="108"/>
        <end position="223"/>
    </location>
</feature>
<comment type="caution">
    <text evidence="2">The sequence shown here is derived from an EMBL/GenBank/DDBJ whole genome shotgun (WGS) entry which is preliminary data.</text>
</comment>
<proteinExistence type="predicted"/>
<dbReference type="Proteomes" id="UP000651452">
    <property type="component" value="Unassembled WGS sequence"/>
</dbReference>
<sequence>MENATPEYFEEYGLRISLIKRKQRIRHARLASELATGSKEKLSAIIQDYLQNASKATNLIKTLHSKSAIAEWIESVETLALGPHPKSKLPSTKKNDLIKALGLKTTAPKAKATRVKKNLPPKRGSYKTQAALPAKGKAVAQSTVSPLPRTVSAERQPAAVQSKTSPSSSSNPPPGPALTTGQTPEPLRKAIRPASITDNTNKRKYDSAATETTHVEQTTTKKMKTHQAASPLADAPVQMTNTVVPQAPISVQHIAASIPSSGQATHDRDNSLHPTRAVRQFHQRASRCTSPLEIDLVSRTEDTSMVIHLSTGDIVATGAPLETYIPEIDWRRQRTGRLETLDGRTYDKKQSKVVYFTYIPHNYDGDACQQREADRMHFFKSGRHGRQGDFVDDPDLRTGRGHRVEPADLKRRRDYEAKCREFYKIWPNYPHTDERKKSLIAKHVEGRTQLVKEERWMMKYRDKYQGENADHLWPCGCEKPTDGDESEEE</sequence>
<gene>
    <name evidence="2" type="ORF">EKO04_004664</name>
</gene>
<protein>
    <submittedName>
        <fullName evidence="2">Uncharacterized protein</fullName>
    </submittedName>
</protein>
<keyword evidence="3" id="KW-1185">Reference proteome</keyword>
<evidence type="ECO:0000256" key="1">
    <source>
        <dbReference type="SAM" id="MobiDB-lite"/>
    </source>
</evidence>
<dbReference type="AlphaFoldDB" id="A0A8H7J598"/>
<organism evidence="2 3">
    <name type="scientific">Ascochyta lentis</name>
    <dbReference type="NCBI Taxonomy" id="205686"/>
    <lineage>
        <taxon>Eukaryota</taxon>
        <taxon>Fungi</taxon>
        <taxon>Dikarya</taxon>
        <taxon>Ascomycota</taxon>
        <taxon>Pezizomycotina</taxon>
        <taxon>Dothideomycetes</taxon>
        <taxon>Pleosporomycetidae</taxon>
        <taxon>Pleosporales</taxon>
        <taxon>Pleosporineae</taxon>
        <taxon>Didymellaceae</taxon>
        <taxon>Ascochyta</taxon>
    </lineage>
</organism>
<evidence type="ECO:0000313" key="2">
    <source>
        <dbReference type="EMBL" id="KAF9697366.1"/>
    </source>
</evidence>
<evidence type="ECO:0000313" key="3">
    <source>
        <dbReference type="Proteomes" id="UP000651452"/>
    </source>
</evidence>
<feature type="compositionally biased region" description="Basic residues" evidence="1">
    <location>
        <begin position="111"/>
        <end position="120"/>
    </location>
</feature>
<name>A0A8H7J598_9PLEO</name>
<accession>A0A8H7J598</accession>
<reference evidence="2" key="1">
    <citation type="submission" date="2018-12" db="EMBL/GenBank/DDBJ databases">
        <authorList>
            <person name="Syme R.A."/>
            <person name="Farfan-Caceres L."/>
            <person name="Lichtenzveig J."/>
        </authorList>
    </citation>
    <scope>NUCLEOTIDE SEQUENCE</scope>
    <source>
        <strain evidence="2">Al4</strain>
    </source>
</reference>
<dbReference type="EMBL" id="RZGK01000008">
    <property type="protein sequence ID" value="KAF9697366.1"/>
    <property type="molecule type" value="Genomic_DNA"/>
</dbReference>
<dbReference type="OrthoDB" id="3793790at2759"/>
<reference evidence="2" key="2">
    <citation type="submission" date="2020-09" db="EMBL/GenBank/DDBJ databases">
        <title>Reference genome assembly for Australian Ascochyta lentis isolate Al4.</title>
        <authorList>
            <person name="Lee R.C."/>
            <person name="Farfan-Caceres L.M."/>
            <person name="Debler J.W."/>
            <person name="Williams A.H."/>
            <person name="Henares B.M."/>
        </authorList>
    </citation>
    <scope>NUCLEOTIDE SEQUENCE</scope>
    <source>
        <strain evidence="2">Al4</strain>
    </source>
</reference>
<feature type="compositionally biased region" description="Low complexity" evidence="1">
    <location>
        <begin position="210"/>
        <end position="220"/>
    </location>
</feature>